<proteinExistence type="predicted"/>
<evidence type="ECO:0000313" key="3">
    <source>
        <dbReference type="EMBL" id="NOU74515.1"/>
    </source>
</evidence>
<accession>A0ABX1Y0Y4</accession>
<name>A0ABX1Y0Y4_9BACL</name>
<dbReference type="Gene3D" id="1.20.120.520">
    <property type="entry name" value="nmb1532 protein domain like"/>
    <property type="match status" value="1"/>
</dbReference>
<reference evidence="3 4" key="1">
    <citation type="submission" date="2019-10" db="EMBL/GenBank/DDBJ databases">
        <title>Description of Paenibacillus terrestris sp. nov.</title>
        <authorList>
            <person name="Carlier A."/>
            <person name="Qi S."/>
        </authorList>
    </citation>
    <scope>NUCLEOTIDE SEQUENCE [LARGE SCALE GENOMIC DNA]</scope>
    <source>
        <strain evidence="3 4">LMG 31458</strain>
    </source>
</reference>
<dbReference type="Pfam" id="PF01814">
    <property type="entry name" value="Hemerythrin"/>
    <property type="match status" value="1"/>
</dbReference>
<feature type="coiled-coil region" evidence="1">
    <location>
        <begin position="14"/>
        <end position="71"/>
    </location>
</feature>
<evidence type="ECO:0000256" key="1">
    <source>
        <dbReference type="SAM" id="Coils"/>
    </source>
</evidence>
<evidence type="ECO:0000313" key="4">
    <source>
        <dbReference type="Proteomes" id="UP000616779"/>
    </source>
</evidence>
<evidence type="ECO:0000259" key="2">
    <source>
        <dbReference type="Pfam" id="PF01814"/>
    </source>
</evidence>
<keyword evidence="1" id="KW-0175">Coiled coil</keyword>
<feature type="domain" description="Hemerythrin-like" evidence="2">
    <location>
        <begin position="20"/>
        <end position="163"/>
    </location>
</feature>
<gene>
    <name evidence="3" type="ORF">GC098_24475</name>
</gene>
<protein>
    <recommendedName>
        <fullName evidence="2">Hemerythrin-like domain-containing protein</fullName>
    </recommendedName>
</protein>
<sequence length="175" mass="20085">MVIDLGMPLDDARTSSLQQILERLKDEHSALKKELDHVQEMTSHMVGMLGSEESRRLLQEIRKQMETFMQQLGAHEHWEEDEVLPLLAGYANQGMEPTFLTSTWVLEEDHKQAERFVRSFLEYAEQCKGADSIRLKKAISLLSVACSVLSEHLLSEEEMFFPVANQMLKDIHAKA</sequence>
<dbReference type="RefSeq" id="WP_171645911.1">
    <property type="nucleotide sequence ID" value="NZ_WHOA01000165.1"/>
</dbReference>
<organism evidence="3 4">
    <name type="scientific">Paenibacillus phytorum</name>
    <dbReference type="NCBI Taxonomy" id="2654977"/>
    <lineage>
        <taxon>Bacteria</taxon>
        <taxon>Bacillati</taxon>
        <taxon>Bacillota</taxon>
        <taxon>Bacilli</taxon>
        <taxon>Bacillales</taxon>
        <taxon>Paenibacillaceae</taxon>
        <taxon>Paenibacillus</taxon>
    </lineage>
</organism>
<comment type="caution">
    <text evidence="3">The sequence shown here is derived from an EMBL/GenBank/DDBJ whole genome shotgun (WGS) entry which is preliminary data.</text>
</comment>
<dbReference type="Proteomes" id="UP000616779">
    <property type="component" value="Unassembled WGS sequence"/>
</dbReference>
<dbReference type="InterPro" id="IPR012312">
    <property type="entry name" value="Hemerythrin-like"/>
</dbReference>
<dbReference type="EMBL" id="WHOA01000165">
    <property type="protein sequence ID" value="NOU74515.1"/>
    <property type="molecule type" value="Genomic_DNA"/>
</dbReference>
<keyword evidence="4" id="KW-1185">Reference proteome</keyword>